<proteinExistence type="inferred from homology"/>
<evidence type="ECO:0000313" key="2">
    <source>
        <dbReference type="EMBL" id="AYQ54755.1"/>
    </source>
</evidence>
<protein>
    <recommendedName>
        <fullName evidence="4">KEOPS complex Pcc1-like subunit</fullName>
    </recommendedName>
</protein>
<dbReference type="AlphaFoldDB" id="A0A3G3IG04"/>
<comment type="similarity">
    <text evidence="1">Belongs to the CTAG/PCC1 family.</text>
</comment>
<sequence>MLELELRFQYADGRTAESVLSAVSPENGGYVEARLEGNTIIYRMSAENAGRLRNTADDLMACIKVAEDAAGLVSEDSSGSEERSG</sequence>
<dbReference type="Gene3D" id="3.30.310.50">
    <property type="entry name" value="Alpha-D-phosphohexomutase, C-terminal domain"/>
    <property type="match status" value="1"/>
</dbReference>
<dbReference type="OMA" id="CKIELEY"/>
<organism evidence="2 3">
    <name type="scientific">Methanomethylophilus alvi</name>
    <dbReference type="NCBI Taxonomy" id="1291540"/>
    <lineage>
        <taxon>Archaea</taxon>
        <taxon>Methanobacteriati</taxon>
        <taxon>Thermoplasmatota</taxon>
        <taxon>Thermoplasmata</taxon>
        <taxon>Methanomassiliicoccales</taxon>
        <taxon>Methanomethylophilaceae</taxon>
        <taxon>Methanomethylophilus</taxon>
    </lineage>
</organism>
<accession>A0A3G3IG04</accession>
<name>A0A3G3IG04_9ARCH</name>
<evidence type="ECO:0000256" key="1">
    <source>
        <dbReference type="ARBA" id="ARBA00007073"/>
    </source>
</evidence>
<evidence type="ECO:0000313" key="3">
    <source>
        <dbReference type="Proteomes" id="UP000273278"/>
    </source>
</evidence>
<evidence type="ECO:0008006" key="4">
    <source>
        <dbReference type="Google" id="ProtNLM"/>
    </source>
</evidence>
<dbReference type="Proteomes" id="UP000273278">
    <property type="component" value="Chromosome"/>
</dbReference>
<gene>
    <name evidence="2" type="ORF">BKD89_02900</name>
</gene>
<dbReference type="NCBIfam" id="NF011470">
    <property type="entry name" value="PRK14887.1"/>
    <property type="match status" value="1"/>
</dbReference>
<dbReference type="RefSeq" id="WP_015504479.1">
    <property type="nucleotide sequence ID" value="NZ_CAYATU010000016.1"/>
</dbReference>
<dbReference type="EMBL" id="CP017686">
    <property type="protein sequence ID" value="AYQ54755.1"/>
    <property type="molecule type" value="Genomic_DNA"/>
</dbReference>
<dbReference type="Pfam" id="PF09341">
    <property type="entry name" value="Pcc1"/>
    <property type="match status" value="1"/>
</dbReference>
<dbReference type="InterPro" id="IPR015419">
    <property type="entry name" value="CTAG/Pcc1"/>
</dbReference>
<reference evidence="2 3" key="1">
    <citation type="submission" date="2016-10" db="EMBL/GenBank/DDBJ databases">
        <title>Complete genome of the TMA-utilizing, human hosted archaeon Methanomethylophilus alvus Gen. nov, sp. nov., strain Mx-05, derived from a pure culture.</title>
        <authorList>
            <person name="Brugere J.-F."/>
            <person name="Ben Hania W."/>
            <person name="Chaudhary P.P."/>
            <person name="Gaci N."/>
            <person name="Borrel G."/>
            <person name="Cao Van Tuat L."/>
            <person name="Fardeau M.-L."/>
            <person name="Harris H.M.B."/>
            <person name="O'Toole P.W."/>
            <person name="Ollivier B."/>
        </authorList>
    </citation>
    <scope>NUCLEOTIDE SEQUENCE [LARGE SCALE GENOMIC DNA]</scope>
    <source>
        <strain evidence="2 3">Mx-05</strain>
    </source>
</reference>